<evidence type="ECO:0000256" key="6">
    <source>
        <dbReference type="ARBA" id="ARBA00023136"/>
    </source>
</evidence>
<dbReference type="Pfam" id="PF07715">
    <property type="entry name" value="Plug"/>
    <property type="match status" value="1"/>
</dbReference>
<evidence type="ECO:0000256" key="5">
    <source>
        <dbReference type="ARBA" id="ARBA00022729"/>
    </source>
</evidence>
<dbReference type="InterPro" id="IPR023997">
    <property type="entry name" value="TonB-dep_OMP_SusC/RagA_CS"/>
</dbReference>
<reference evidence="10 11" key="1">
    <citation type="submission" date="2019-08" db="EMBL/GenBank/DDBJ databases">
        <title>Phlebobacter frassis gen. nov. sp. nov., a new member of family Sphingobacteriaceae isolated from sand fly rearing media.</title>
        <authorList>
            <person name="Kakumanu M.L."/>
            <person name="Marayati B.F."/>
            <person name="Wada-Katsumata A."/>
            <person name="Wasserberg G."/>
            <person name="Schal C."/>
            <person name="Apperson C.S."/>
            <person name="Ponnusamy L."/>
        </authorList>
    </citation>
    <scope>NUCLEOTIDE SEQUENCE [LARGE SCALE GENOMIC DNA]</scope>
    <source>
        <strain evidence="10 11">SSI9</strain>
    </source>
</reference>
<dbReference type="InterPro" id="IPR036942">
    <property type="entry name" value="Beta-barrel_TonB_sf"/>
</dbReference>
<dbReference type="PANTHER" id="PTHR30069:SF29">
    <property type="entry name" value="HEMOGLOBIN AND HEMOGLOBIN-HAPTOGLOBIN-BINDING PROTEIN 1-RELATED"/>
    <property type="match status" value="1"/>
</dbReference>
<dbReference type="Proteomes" id="UP000322362">
    <property type="component" value="Unassembled WGS sequence"/>
</dbReference>
<name>A0A5D4H075_9SPHI</name>
<accession>A0A5D4H075</accession>
<dbReference type="Gene3D" id="2.60.40.1120">
    <property type="entry name" value="Carboxypeptidase-like, regulatory domain"/>
    <property type="match status" value="1"/>
</dbReference>
<dbReference type="GO" id="GO:0009279">
    <property type="term" value="C:cell outer membrane"/>
    <property type="evidence" value="ECO:0007669"/>
    <property type="project" value="UniProtKB-SubCell"/>
</dbReference>
<keyword evidence="5" id="KW-0732">Signal</keyword>
<feature type="domain" description="TonB-dependent receptor plug" evidence="9">
    <location>
        <begin position="225"/>
        <end position="355"/>
    </location>
</feature>
<dbReference type="InterPro" id="IPR008969">
    <property type="entry name" value="CarboxyPept-like_regulatory"/>
</dbReference>
<dbReference type="GO" id="GO:0015344">
    <property type="term" value="F:siderophore uptake transmembrane transporter activity"/>
    <property type="evidence" value="ECO:0007669"/>
    <property type="project" value="TreeGrafter"/>
</dbReference>
<dbReference type="InterPro" id="IPR039426">
    <property type="entry name" value="TonB-dep_rcpt-like"/>
</dbReference>
<dbReference type="Pfam" id="PF13715">
    <property type="entry name" value="CarbopepD_reg_2"/>
    <property type="match status" value="1"/>
</dbReference>
<comment type="similarity">
    <text evidence="8">Belongs to the TonB-dependent receptor family.</text>
</comment>
<dbReference type="SUPFAM" id="SSF56935">
    <property type="entry name" value="Porins"/>
    <property type="match status" value="1"/>
</dbReference>
<evidence type="ECO:0000256" key="4">
    <source>
        <dbReference type="ARBA" id="ARBA00022692"/>
    </source>
</evidence>
<dbReference type="InterPro" id="IPR037066">
    <property type="entry name" value="Plug_dom_sf"/>
</dbReference>
<proteinExistence type="inferred from homology"/>
<comment type="caution">
    <text evidence="10">The sequence shown here is derived from an EMBL/GenBank/DDBJ whole genome shotgun (WGS) entry which is preliminary data.</text>
</comment>
<evidence type="ECO:0000256" key="1">
    <source>
        <dbReference type="ARBA" id="ARBA00004571"/>
    </source>
</evidence>
<evidence type="ECO:0000256" key="3">
    <source>
        <dbReference type="ARBA" id="ARBA00022452"/>
    </source>
</evidence>
<dbReference type="AlphaFoldDB" id="A0A5D4H075"/>
<keyword evidence="7 8" id="KW-0998">Cell outer membrane</keyword>
<evidence type="ECO:0000259" key="9">
    <source>
        <dbReference type="Pfam" id="PF07715"/>
    </source>
</evidence>
<keyword evidence="11" id="KW-1185">Reference proteome</keyword>
<keyword evidence="2 8" id="KW-0813">Transport</keyword>
<keyword evidence="6 8" id="KW-0472">Membrane</keyword>
<keyword evidence="3 8" id="KW-1134">Transmembrane beta strand</keyword>
<keyword evidence="4 8" id="KW-0812">Transmembrane</keyword>
<dbReference type="SUPFAM" id="SSF49464">
    <property type="entry name" value="Carboxypeptidase regulatory domain-like"/>
    <property type="match status" value="1"/>
</dbReference>
<dbReference type="GO" id="GO:0044718">
    <property type="term" value="P:siderophore transmembrane transport"/>
    <property type="evidence" value="ECO:0007669"/>
    <property type="project" value="TreeGrafter"/>
</dbReference>
<evidence type="ECO:0000256" key="2">
    <source>
        <dbReference type="ARBA" id="ARBA00022448"/>
    </source>
</evidence>
<dbReference type="Gene3D" id="2.170.130.10">
    <property type="entry name" value="TonB-dependent receptor, plug domain"/>
    <property type="match status" value="1"/>
</dbReference>
<evidence type="ECO:0000256" key="7">
    <source>
        <dbReference type="ARBA" id="ARBA00023237"/>
    </source>
</evidence>
<sequence>MYKNYAISFPCQDLKSLLMRVKLICIFLLLAFLQISFASKAQYITLAKNNISLAELFKEIKRQSGYDFVYPYDLLSKGKTVNINVKNKPLRVVLEESFKNQPFTYEVESNTVIVSPKTRVLQSSSSQPGLTISGRVLDRNNAPLERVSISDENGVVLGMTNTSGEYKVKIDDRNATLTFSAIGFQKQQVVINNRTTIHVVLQESVEELNEVVVTALGIQREEKALGYAITKIDSSQLTDAPSGNWLDALSGKVPGLNMVRSNGGPTGSNKVILRGENNLTGENEALIVVDGVVLNTSSGRRTATGGDAAAPSDGVQPTDFGSGINDINPEDIESVTVLRGPGASALYGQRGANGAIIITTKSGSGNRKTAMPSITFTSNVAFEEANRWPDLQYEYGQGLNGAATYHYGTNSATSLTWGPRFNGQSFIQYDPETQGAGREPTPWVPYRNQIQEFFETGRTFTNSLSFNGNVKNTTYRLSATHGENSWIIPNTGYRRSHVSLSTNSKITSKLDLSLKANYTNKFSDNLPGMGYGNQSVMYWYVFWVPNGDINWLRNYWVKDKEYEELHDVFTTAPENPYAISHEFINGSNRNSITGNLQASYAFSKEWNLQVRATVDNSGDDRHQKRPWTAARLPLGSYRTQDINISEISGDFLLKYDKQVHEDIRMTTSIGGSMLRNRYYKNEIRADGLTEPNVYSFDNAAYDLVTIPDTARFNINSLYGLLSTSYKDYLYLDLTARQDWSSILATPTRKDRVGFFYPSANLSFIASDYFEMPKIFNLAKLRVSLSQTGSGGTTPYLTAYAYPWAADGIYPDGSLQNPTILPNPDLKPLKTTTFEIGTDIRMFKNRLGLDIAWYSGNTKNQILNRIVDRSSGYTRQIINAGQIDNSGLEIALNGTLVQTEHFRWKAFSTFSTNKNKIVSMAELDSTVILRTSPVGGTQIVAKVGGSMGDMYGIGFQRSPDGEVIYDASSGLAQLTSEPIYLGNTIPKYRGSIGTEFTFKGFRLNVLFDGQLGGVGHSYTHGRLADFGKLTATLPGRYSGIIGNGVVQNPDGTFSPNTTITQDITSFYNFTMGTANGEGATYKTDFIKFREARLDYTLPKSVLSSLKLSRATIGVYGRNLFIWSSWPMFDPEFGTLSGTDIVQGFEVGQFPSTRTFGFNLVVGIK</sequence>
<dbReference type="InterPro" id="IPR012910">
    <property type="entry name" value="Plug_dom"/>
</dbReference>
<gene>
    <name evidence="10" type="ORF">FXV77_17410</name>
</gene>
<dbReference type="PANTHER" id="PTHR30069">
    <property type="entry name" value="TONB-DEPENDENT OUTER MEMBRANE RECEPTOR"/>
    <property type="match status" value="1"/>
</dbReference>
<protein>
    <submittedName>
        <fullName evidence="10">SusC/RagA family TonB-linked outer membrane protein</fullName>
    </submittedName>
</protein>
<comment type="subcellular location">
    <subcellularLocation>
        <location evidence="1 8">Cell outer membrane</location>
        <topology evidence="1 8">Multi-pass membrane protein</topology>
    </subcellularLocation>
</comment>
<dbReference type="NCBIfam" id="TIGR04056">
    <property type="entry name" value="OMP_RagA_SusC"/>
    <property type="match status" value="1"/>
</dbReference>
<evidence type="ECO:0000313" key="10">
    <source>
        <dbReference type="EMBL" id="TYR33643.1"/>
    </source>
</evidence>
<organism evidence="10 11">
    <name type="scientific">Sphingobacterium phlebotomi</name>
    <dbReference type="NCBI Taxonomy" id="2605433"/>
    <lineage>
        <taxon>Bacteria</taxon>
        <taxon>Pseudomonadati</taxon>
        <taxon>Bacteroidota</taxon>
        <taxon>Sphingobacteriia</taxon>
        <taxon>Sphingobacteriales</taxon>
        <taxon>Sphingobacteriaceae</taxon>
        <taxon>Sphingobacterium</taxon>
    </lineage>
</organism>
<evidence type="ECO:0000313" key="11">
    <source>
        <dbReference type="Proteomes" id="UP000322362"/>
    </source>
</evidence>
<dbReference type="InterPro" id="IPR023996">
    <property type="entry name" value="TonB-dep_OMP_SusC/RagA"/>
</dbReference>
<dbReference type="EMBL" id="VTAV01000015">
    <property type="protein sequence ID" value="TYR33643.1"/>
    <property type="molecule type" value="Genomic_DNA"/>
</dbReference>
<dbReference type="PROSITE" id="PS52016">
    <property type="entry name" value="TONB_DEPENDENT_REC_3"/>
    <property type="match status" value="1"/>
</dbReference>
<dbReference type="Gene3D" id="2.40.170.20">
    <property type="entry name" value="TonB-dependent receptor, beta-barrel domain"/>
    <property type="match status" value="1"/>
</dbReference>
<dbReference type="NCBIfam" id="TIGR04057">
    <property type="entry name" value="SusC_RagA_signa"/>
    <property type="match status" value="1"/>
</dbReference>
<evidence type="ECO:0000256" key="8">
    <source>
        <dbReference type="PROSITE-ProRule" id="PRU01360"/>
    </source>
</evidence>